<evidence type="ECO:0000259" key="3">
    <source>
        <dbReference type="Pfam" id="PF00685"/>
    </source>
</evidence>
<comment type="caution">
    <text evidence="4">The sequence shown here is derived from an EMBL/GenBank/DDBJ whole genome shotgun (WGS) entry which is preliminary data.</text>
</comment>
<comment type="similarity">
    <text evidence="1">Belongs to the sulfotransferase 1 family.</text>
</comment>
<keyword evidence="5" id="KW-1185">Reference proteome</keyword>
<dbReference type="AlphaFoldDB" id="A0A9J6GBX6"/>
<evidence type="ECO:0000256" key="2">
    <source>
        <dbReference type="ARBA" id="ARBA00022679"/>
    </source>
</evidence>
<gene>
    <name evidence="4" type="ORF">HPB48_019262</name>
</gene>
<dbReference type="Proteomes" id="UP000821853">
    <property type="component" value="Chromosome 4"/>
</dbReference>
<dbReference type="GO" id="GO:0008146">
    <property type="term" value="F:sulfotransferase activity"/>
    <property type="evidence" value="ECO:0007669"/>
    <property type="project" value="InterPro"/>
</dbReference>
<evidence type="ECO:0000313" key="5">
    <source>
        <dbReference type="Proteomes" id="UP000821853"/>
    </source>
</evidence>
<reference evidence="4 5" key="1">
    <citation type="journal article" date="2020" name="Cell">
        <title>Large-Scale Comparative Analyses of Tick Genomes Elucidate Their Genetic Diversity and Vector Capacities.</title>
        <authorList>
            <consortium name="Tick Genome and Microbiome Consortium (TIGMIC)"/>
            <person name="Jia N."/>
            <person name="Wang J."/>
            <person name="Shi W."/>
            <person name="Du L."/>
            <person name="Sun Y."/>
            <person name="Zhan W."/>
            <person name="Jiang J.F."/>
            <person name="Wang Q."/>
            <person name="Zhang B."/>
            <person name="Ji P."/>
            <person name="Bell-Sakyi L."/>
            <person name="Cui X.M."/>
            <person name="Yuan T.T."/>
            <person name="Jiang B.G."/>
            <person name="Yang W.F."/>
            <person name="Lam T.T."/>
            <person name="Chang Q.C."/>
            <person name="Ding S.J."/>
            <person name="Wang X.J."/>
            <person name="Zhu J.G."/>
            <person name="Ruan X.D."/>
            <person name="Zhao L."/>
            <person name="Wei J.T."/>
            <person name="Ye R.Z."/>
            <person name="Que T.C."/>
            <person name="Du C.H."/>
            <person name="Zhou Y.H."/>
            <person name="Cheng J.X."/>
            <person name="Dai P.F."/>
            <person name="Guo W.B."/>
            <person name="Han X.H."/>
            <person name="Huang E.J."/>
            <person name="Li L.F."/>
            <person name="Wei W."/>
            <person name="Gao Y.C."/>
            <person name="Liu J.Z."/>
            <person name="Shao H.Z."/>
            <person name="Wang X."/>
            <person name="Wang C.C."/>
            <person name="Yang T.C."/>
            <person name="Huo Q.B."/>
            <person name="Li W."/>
            <person name="Chen H.Y."/>
            <person name="Chen S.E."/>
            <person name="Zhou L.G."/>
            <person name="Ni X.B."/>
            <person name="Tian J.H."/>
            <person name="Sheng Y."/>
            <person name="Liu T."/>
            <person name="Pan Y.S."/>
            <person name="Xia L.Y."/>
            <person name="Li J."/>
            <person name="Zhao F."/>
            <person name="Cao W.C."/>
        </authorList>
    </citation>
    <scope>NUCLEOTIDE SEQUENCE [LARGE SCALE GENOMIC DNA]</scope>
    <source>
        <strain evidence="4">HaeL-2018</strain>
    </source>
</reference>
<sequence>MTELSAYRFEDGTFGDFLDAFLTGDIAYGSYFEHVIGGYSLKNEPNVFFVTYEQLKKDARGTVLQLARFIGERYGEMLGKHGDESRKKVDLILERSSPENMRSVLVFNLNEYHDPEIEERLRRLDVSSKVAHQGDAKLHNFVRKATIGSWKEHFSPEQLQRMEAVISEKTAGCDVMELWSDIRRETLLFSQRSG</sequence>
<proteinExistence type="inferred from homology"/>
<keyword evidence="2" id="KW-0808">Transferase</keyword>
<dbReference type="Pfam" id="PF00685">
    <property type="entry name" value="Sulfotransfer_1"/>
    <property type="match status" value="1"/>
</dbReference>
<dbReference type="PANTHER" id="PTHR11783">
    <property type="entry name" value="SULFOTRANSFERASE SULT"/>
    <property type="match status" value="1"/>
</dbReference>
<accession>A0A9J6GBX6</accession>
<dbReference type="Gene3D" id="3.40.50.300">
    <property type="entry name" value="P-loop containing nucleotide triphosphate hydrolases"/>
    <property type="match status" value="1"/>
</dbReference>
<dbReference type="OMA" id="TIGSWKE"/>
<dbReference type="OrthoDB" id="205623at2759"/>
<dbReference type="VEuPathDB" id="VectorBase:HLOH_049025"/>
<dbReference type="InterPro" id="IPR000863">
    <property type="entry name" value="Sulfotransferase_dom"/>
</dbReference>
<name>A0A9J6GBX6_HAELO</name>
<protein>
    <recommendedName>
        <fullName evidence="3">Sulfotransferase domain-containing protein</fullName>
    </recommendedName>
</protein>
<dbReference type="InterPro" id="IPR027417">
    <property type="entry name" value="P-loop_NTPase"/>
</dbReference>
<dbReference type="SUPFAM" id="SSF52540">
    <property type="entry name" value="P-loop containing nucleoside triphosphate hydrolases"/>
    <property type="match status" value="1"/>
</dbReference>
<evidence type="ECO:0000256" key="1">
    <source>
        <dbReference type="ARBA" id="ARBA00005771"/>
    </source>
</evidence>
<dbReference type="EMBL" id="JABSTR010000006">
    <property type="protein sequence ID" value="KAH9372941.1"/>
    <property type="molecule type" value="Genomic_DNA"/>
</dbReference>
<evidence type="ECO:0000313" key="4">
    <source>
        <dbReference type="EMBL" id="KAH9372941.1"/>
    </source>
</evidence>
<feature type="domain" description="Sulfotransferase" evidence="3">
    <location>
        <begin position="10"/>
        <end position="173"/>
    </location>
</feature>
<organism evidence="4 5">
    <name type="scientific">Haemaphysalis longicornis</name>
    <name type="common">Bush tick</name>
    <dbReference type="NCBI Taxonomy" id="44386"/>
    <lineage>
        <taxon>Eukaryota</taxon>
        <taxon>Metazoa</taxon>
        <taxon>Ecdysozoa</taxon>
        <taxon>Arthropoda</taxon>
        <taxon>Chelicerata</taxon>
        <taxon>Arachnida</taxon>
        <taxon>Acari</taxon>
        <taxon>Parasitiformes</taxon>
        <taxon>Ixodida</taxon>
        <taxon>Ixodoidea</taxon>
        <taxon>Ixodidae</taxon>
        <taxon>Haemaphysalinae</taxon>
        <taxon>Haemaphysalis</taxon>
    </lineage>
</organism>